<evidence type="ECO:0000256" key="1">
    <source>
        <dbReference type="ARBA" id="ARBA00022729"/>
    </source>
</evidence>
<dbReference type="NCBIfam" id="TIGR01533">
    <property type="entry name" value="lipo_e_P4"/>
    <property type="match status" value="1"/>
</dbReference>
<dbReference type="InterPro" id="IPR005519">
    <property type="entry name" value="Acid_phosphat_B-like"/>
</dbReference>
<keyword evidence="1" id="KW-0732">Signal</keyword>
<dbReference type="InterPro" id="IPR023214">
    <property type="entry name" value="HAD_sf"/>
</dbReference>
<dbReference type="Proteomes" id="UP000183385">
    <property type="component" value="Unassembled WGS sequence"/>
</dbReference>
<dbReference type="Gene3D" id="3.40.50.1000">
    <property type="entry name" value="HAD superfamily/HAD-like"/>
    <property type="match status" value="1"/>
</dbReference>
<dbReference type="EMBL" id="FOLS01000018">
    <property type="protein sequence ID" value="SFD16346.1"/>
    <property type="molecule type" value="Genomic_DNA"/>
</dbReference>
<reference evidence="2 3" key="1">
    <citation type="submission" date="2016-10" db="EMBL/GenBank/DDBJ databases">
        <authorList>
            <person name="Varghese N."/>
            <person name="Submissions S."/>
        </authorList>
    </citation>
    <scope>NUCLEOTIDE SEQUENCE [LARGE SCALE GENOMIC DNA]</scope>
    <source>
        <strain evidence="2 3">LMG 18378</strain>
    </source>
</reference>
<protein>
    <submittedName>
        <fullName evidence="2">5'-nucleotidase, lipoprotein e(P4) family</fullName>
    </submittedName>
</protein>
<gene>
    <name evidence="2" type="ORF">SAMN05216577_11890</name>
</gene>
<dbReference type="SUPFAM" id="SSF56784">
    <property type="entry name" value="HAD-like"/>
    <property type="match status" value="1"/>
</dbReference>
<evidence type="ECO:0000313" key="3">
    <source>
        <dbReference type="Proteomes" id="UP000183385"/>
    </source>
</evidence>
<keyword evidence="3" id="KW-1185">Reference proteome</keyword>
<dbReference type="InterPro" id="IPR036412">
    <property type="entry name" value="HAD-like_sf"/>
</dbReference>
<name>A0AAQ1KGG7_9PSED</name>
<dbReference type="InterPro" id="IPR006423">
    <property type="entry name" value="Lipo_e_P4"/>
</dbReference>
<keyword evidence="2" id="KW-0449">Lipoprotein</keyword>
<comment type="caution">
    <text evidence="2">The sequence shown here is derived from an EMBL/GenBank/DDBJ whole genome shotgun (WGS) entry which is preliminary data.</text>
</comment>
<sequence>MQAIPRGRVQSFCKHANSLRICVAPIEARPRLGYENSTPAAMAHKPQGSSPMPNPRTTIAAALLVLAAPLQLALADTAKTDTSSPNLLTAAVAWRQTAAEYRALYYQGFNLAKLRLDQALAERKPGARPPAIISDLDDTILSSNSYWGALLSQGKDFFDDALWDRWVAANGPTLTPGALDFLDYAKSRSVEIFYVSSRDQGDRTDEYALNNLRNLKVPFADKEHVTILRESSNKEPAQKAIAERYDVLLMLGDNLNDFKRRYYVDDAKQRAALLDEDRAQFGDRFILFPNPTDGHWMKAIFGESEPADTPANRAKFRAAATSGAWKGQD</sequence>
<organism evidence="2 3">
    <name type="scientific">Pseudomonas citronellolis</name>
    <dbReference type="NCBI Taxonomy" id="53408"/>
    <lineage>
        <taxon>Bacteria</taxon>
        <taxon>Pseudomonadati</taxon>
        <taxon>Pseudomonadota</taxon>
        <taxon>Gammaproteobacteria</taxon>
        <taxon>Pseudomonadales</taxon>
        <taxon>Pseudomonadaceae</taxon>
        <taxon>Pseudomonas</taxon>
    </lineage>
</organism>
<evidence type="ECO:0000313" key="2">
    <source>
        <dbReference type="EMBL" id="SFD16346.1"/>
    </source>
</evidence>
<proteinExistence type="predicted"/>
<dbReference type="GO" id="GO:0009279">
    <property type="term" value="C:cell outer membrane"/>
    <property type="evidence" value="ECO:0007669"/>
    <property type="project" value="InterPro"/>
</dbReference>
<dbReference type="AlphaFoldDB" id="A0AAQ1KGG7"/>
<accession>A0AAQ1KGG7</accession>
<dbReference type="Pfam" id="PF03767">
    <property type="entry name" value="Acid_phosphat_B"/>
    <property type="match status" value="1"/>
</dbReference>